<dbReference type="PANTHER" id="PTHR43283">
    <property type="entry name" value="BETA-LACTAMASE-RELATED"/>
    <property type="match status" value="1"/>
</dbReference>
<dbReference type="OrthoDB" id="9773047at2"/>
<gene>
    <name evidence="2" type="ORF">PATL70BA_3242</name>
</gene>
<dbReference type="InterPro" id="IPR050789">
    <property type="entry name" value="Diverse_Enzym_Activities"/>
</dbReference>
<name>A0A3P7P239_9FIRM</name>
<dbReference type="Proteomes" id="UP000279029">
    <property type="component" value="Chromosome"/>
</dbReference>
<dbReference type="Gene3D" id="3.40.710.10">
    <property type="entry name" value="DD-peptidase/beta-lactamase superfamily"/>
    <property type="match status" value="1"/>
</dbReference>
<dbReference type="RefSeq" id="WP_125138180.1">
    <property type="nucleotide sequence ID" value="NZ_LR130778.1"/>
</dbReference>
<accession>A0A3P7P239</accession>
<dbReference type="SUPFAM" id="SSF56601">
    <property type="entry name" value="beta-lactamase/transpeptidase-like"/>
    <property type="match status" value="1"/>
</dbReference>
<evidence type="ECO:0000313" key="2">
    <source>
        <dbReference type="EMBL" id="VDN49165.1"/>
    </source>
</evidence>
<sequence length="327" mass="37732">MNKEKLHSLIEKDQPNICQIFIYQEGIEVYSDEWNNYKKDDCTHIMSATKSVVALLIGIAIDQGLIQSVDDKVIDYFPDYIVKREEKTIYDVTIKHLLTMKAPYKCKGDPWTKVCSSNDWTLVSLDLLGGRKGICKEFNYQTVCLHILTGILTKATKMTPVDFANKYLFKPISVHKHKNYYAATAEEHKDFIMNKKPKENVWFCDPQDIGTAGYGLCFSAEDMAKIGQLCLNKGYYNDKQIVSSKWIEEMTKPRIVTGEKFGNMLYGYLWWIIDDEKNIYAAIGNSGNVIYIDPENSLVISITSYFKPTVFDRIEFVEEIIKPYIFK</sequence>
<dbReference type="EMBL" id="LR130778">
    <property type="protein sequence ID" value="VDN49165.1"/>
    <property type="molecule type" value="Genomic_DNA"/>
</dbReference>
<feature type="domain" description="Beta-lactamase-related" evidence="1">
    <location>
        <begin position="32"/>
        <end position="304"/>
    </location>
</feature>
<dbReference type="KEGG" id="cbar:PATL70BA_3242"/>
<organism evidence="2 3">
    <name type="scientific">Petrocella atlantisensis</name>
    <dbReference type="NCBI Taxonomy" id="2173034"/>
    <lineage>
        <taxon>Bacteria</taxon>
        <taxon>Bacillati</taxon>
        <taxon>Bacillota</taxon>
        <taxon>Clostridia</taxon>
        <taxon>Lachnospirales</taxon>
        <taxon>Vallitaleaceae</taxon>
        <taxon>Petrocella</taxon>
    </lineage>
</organism>
<evidence type="ECO:0000259" key="1">
    <source>
        <dbReference type="Pfam" id="PF00144"/>
    </source>
</evidence>
<reference evidence="2 3" key="1">
    <citation type="submission" date="2018-09" db="EMBL/GenBank/DDBJ databases">
        <authorList>
            <person name="Postec A."/>
        </authorList>
    </citation>
    <scope>NUCLEOTIDE SEQUENCE [LARGE SCALE GENOMIC DNA]</scope>
    <source>
        <strain evidence="2">70B-A</strain>
    </source>
</reference>
<evidence type="ECO:0000313" key="3">
    <source>
        <dbReference type="Proteomes" id="UP000279029"/>
    </source>
</evidence>
<dbReference type="AlphaFoldDB" id="A0A3P7P239"/>
<dbReference type="InterPro" id="IPR001466">
    <property type="entry name" value="Beta-lactam-related"/>
</dbReference>
<keyword evidence="3" id="KW-1185">Reference proteome</keyword>
<dbReference type="InterPro" id="IPR012338">
    <property type="entry name" value="Beta-lactam/transpept-like"/>
</dbReference>
<dbReference type="Pfam" id="PF00144">
    <property type="entry name" value="Beta-lactamase"/>
    <property type="match status" value="1"/>
</dbReference>
<protein>
    <submittedName>
        <fullName evidence="2">Beta-lactamase family protein</fullName>
    </submittedName>
</protein>
<dbReference type="PANTHER" id="PTHR43283:SF7">
    <property type="entry name" value="BETA-LACTAMASE-RELATED DOMAIN-CONTAINING PROTEIN"/>
    <property type="match status" value="1"/>
</dbReference>
<proteinExistence type="predicted"/>